<feature type="signal peptide" evidence="2">
    <location>
        <begin position="1"/>
        <end position="30"/>
    </location>
</feature>
<evidence type="ECO:0000313" key="4">
    <source>
        <dbReference type="Proteomes" id="UP000240527"/>
    </source>
</evidence>
<keyword evidence="1" id="KW-0472">Membrane</keyword>
<feature type="transmembrane region" description="Helical" evidence="1">
    <location>
        <begin position="46"/>
        <end position="63"/>
    </location>
</feature>
<evidence type="ECO:0000256" key="2">
    <source>
        <dbReference type="SAM" id="SignalP"/>
    </source>
</evidence>
<gene>
    <name evidence="3" type="ORF">B7G68_18015</name>
</gene>
<dbReference type="Proteomes" id="UP000240527">
    <property type="component" value="Chromosome"/>
</dbReference>
<protein>
    <recommendedName>
        <fullName evidence="5">Lectin-like protein BA14k</fullName>
    </recommendedName>
</protein>
<keyword evidence="2" id="KW-0732">Signal</keyword>
<organism evidence="3 4">
    <name type="scientific">Caulobacter segnis</name>
    <dbReference type="NCBI Taxonomy" id="88688"/>
    <lineage>
        <taxon>Bacteria</taxon>
        <taxon>Pseudomonadati</taxon>
        <taxon>Pseudomonadota</taxon>
        <taxon>Alphaproteobacteria</taxon>
        <taxon>Caulobacterales</taxon>
        <taxon>Caulobacteraceae</taxon>
        <taxon>Caulobacter</taxon>
    </lineage>
</organism>
<evidence type="ECO:0008006" key="5">
    <source>
        <dbReference type="Google" id="ProtNLM"/>
    </source>
</evidence>
<accession>A0ABM6TK34</accession>
<evidence type="ECO:0000313" key="3">
    <source>
        <dbReference type="EMBL" id="AVQ03572.1"/>
    </source>
</evidence>
<sequence length="130" mass="14526">MVRKFVNTLGRVGAGVAALSLVAAATTASADPRYYHRHRDKGDDVAVAAIAAGVLGLAVGAALSDNDRGDRYDDRYYGRRAYAPPPPPPPRHYGYGYGYAPRPYYGDRECWTTREYDRWSGRYFERTVCR</sequence>
<keyword evidence="4" id="KW-1185">Reference proteome</keyword>
<reference evidence="3 4" key="1">
    <citation type="journal article" date="2015" name="Biotechnol. Bioeng.">
        <title>Genome sequence and phenotypic characterization of Caulobacter segnis.</title>
        <authorList>
            <person name="Patel S."/>
            <person name="Fletcher B."/>
            <person name="Scott D.C."/>
            <person name="Ely B."/>
        </authorList>
    </citation>
    <scope>NUCLEOTIDE SEQUENCE [LARGE SCALE GENOMIC DNA]</scope>
    <source>
        <strain evidence="3 4">TK0059</strain>
    </source>
</reference>
<proteinExistence type="predicted"/>
<keyword evidence="1" id="KW-0812">Transmembrane</keyword>
<name>A0ABM6TK34_9CAUL</name>
<keyword evidence="1" id="KW-1133">Transmembrane helix</keyword>
<dbReference type="EMBL" id="CP027850">
    <property type="protein sequence ID" value="AVQ03572.1"/>
    <property type="molecule type" value="Genomic_DNA"/>
</dbReference>
<feature type="chain" id="PRO_5047316018" description="Lectin-like protein BA14k" evidence="2">
    <location>
        <begin position="31"/>
        <end position="130"/>
    </location>
</feature>
<dbReference type="RefSeq" id="WP_013080595.1">
    <property type="nucleotide sequence ID" value="NZ_CP027850.1"/>
</dbReference>
<evidence type="ECO:0000256" key="1">
    <source>
        <dbReference type="SAM" id="Phobius"/>
    </source>
</evidence>